<dbReference type="GO" id="GO:0033116">
    <property type="term" value="C:endoplasmic reticulum-Golgi intermediate compartment membrane"/>
    <property type="evidence" value="ECO:0007669"/>
    <property type="project" value="UniProtKB-SubCell"/>
</dbReference>
<dbReference type="InterPro" id="IPR012936">
    <property type="entry name" value="Erv_C"/>
</dbReference>
<feature type="domain" description="Endoplasmic reticulum vesicle transporter N-terminal" evidence="9">
    <location>
        <begin position="19"/>
        <end position="106"/>
    </location>
</feature>
<evidence type="ECO:0000256" key="3">
    <source>
        <dbReference type="ARBA" id="ARBA00022692"/>
    </source>
</evidence>
<comment type="similarity">
    <text evidence="2">Belongs to the ERGIC family.</text>
</comment>
<dbReference type="Pfam" id="PF07970">
    <property type="entry name" value="COPIIcoated_ERV"/>
    <property type="match status" value="1"/>
</dbReference>
<feature type="transmembrane region" description="Helical" evidence="7">
    <location>
        <begin position="368"/>
        <end position="397"/>
    </location>
</feature>
<keyword evidence="5 7" id="KW-0472">Membrane</keyword>
<dbReference type="Pfam" id="PF13850">
    <property type="entry name" value="ERGIC_N"/>
    <property type="match status" value="1"/>
</dbReference>
<protein>
    <submittedName>
        <fullName evidence="10">Uncharacterized protein</fullName>
    </submittedName>
</protein>
<feature type="region of interest" description="Disordered" evidence="6">
    <location>
        <begin position="412"/>
        <end position="434"/>
    </location>
</feature>
<feature type="domain" description="Endoplasmic reticulum vesicle transporter C-terminal" evidence="8">
    <location>
        <begin position="216"/>
        <end position="386"/>
    </location>
</feature>
<keyword evidence="3 7" id="KW-0812">Transmembrane</keyword>
<organism evidence="10 11">
    <name type="scientific">Gnathostoma spinigerum</name>
    <dbReference type="NCBI Taxonomy" id="75299"/>
    <lineage>
        <taxon>Eukaryota</taxon>
        <taxon>Metazoa</taxon>
        <taxon>Ecdysozoa</taxon>
        <taxon>Nematoda</taxon>
        <taxon>Chromadorea</taxon>
        <taxon>Rhabditida</taxon>
        <taxon>Spirurina</taxon>
        <taxon>Gnathostomatomorpha</taxon>
        <taxon>Gnathostomatoidea</taxon>
        <taxon>Gnathostomatidae</taxon>
        <taxon>Gnathostoma</taxon>
    </lineage>
</organism>
<keyword evidence="4 7" id="KW-1133">Transmembrane helix</keyword>
<evidence type="ECO:0000256" key="2">
    <source>
        <dbReference type="ARBA" id="ARBA00005648"/>
    </source>
</evidence>
<feature type="compositionally biased region" description="Basic and acidic residues" evidence="6">
    <location>
        <begin position="425"/>
        <end position="434"/>
    </location>
</feature>
<sequence length="434" mass="48009">MSLPGSSLRYRRSTLFEKVQEFDAFTKTVDEVKEEKKTAGGIISGLCFITISILVVGELNAYFYGTSEFDYKIKVDTAYDEHPELEIDIIVATPCTSLIAQSSDRLSNPLDLSNEFKRDPTRFEFTEKELMYWNELKRSQRRAEKGGSILKGLNDMSFISRQVETGLKEVAEEKRLEEQYAIEQERARNPDEETHGAAVFIIGNGVNVFHIVSSNSQKDEGTACRVHGSVQVNKVKGDSVMISVGKGTGIEGLLLHVGGHPVGGNTSHRIERLNFGPRIPGLVTPLAGTEQISASGVDEFHYFLKIVPTRIYHSGLFGGSTLTYQYSVTFKKKTSKPDTHTHPAILIRYEFSAAVIEVRQIHMSLIQLLVRICSVVGGVFGTSSIVNSFVGSALCFLKPKPVKHHRLEPVGDDQSLNLAGTSEANEYRPSKSSS</sequence>
<dbReference type="AlphaFoldDB" id="A0ABD6ETZ9"/>
<evidence type="ECO:0000259" key="9">
    <source>
        <dbReference type="Pfam" id="PF13850"/>
    </source>
</evidence>
<dbReference type="PANTHER" id="PTHR10984:SF30">
    <property type="entry name" value="ENDOPLASMIC RETICULUM-GOLGI INTERMEDIATE COMPARTMENT PROTEIN 2"/>
    <property type="match status" value="1"/>
</dbReference>
<keyword evidence="11" id="KW-1185">Reference proteome</keyword>
<evidence type="ECO:0000259" key="8">
    <source>
        <dbReference type="Pfam" id="PF07970"/>
    </source>
</evidence>
<accession>A0ABD6ETZ9</accession>
<gene>
    <name evidence="10" type="ORF">AB6A40_007227</name>
</gene>
<proteinExistence type="inferred from homology"/>
<evidence type="ECO:0000256" key="4">
    <source>
        <dbReference type="ARBA" id="ARBA00022989"/>
    </source>
</evidence>
<dbReference type="EMBL" id="JBGFUD010005670">
    <property type="protein sequence ID" value="MFH4980518.1"/>
    <property type="molecule type" value="Genomic_DNA"/>
</dbReference>
<dbReference type="InterPro" id="IPR045888">
    <property type="entry name" value="Erv"/>
</dbReference>
<evidence type="ECO:0000313" key="10">
    <source>
        <dbReference type="EMBL" id="MFH4980518.1"/>
    </source>
</evidence>
<feature type="transmembrane region" description="Helical" evidence="7">
    <location>
        <begin position="42"/>
        <end position="64"/>
    </location>
</feature>
<evidence type="ECO:0000256" key="5">
    <source>
        <dbReference type="ARBA" id="ARBA00023136"/>
    </source>
</evidence>
<evidence type="ECO:0000256" key="7">
    <source>
        <dbReference type="SAM" id="Phobius"/>
    </source>
</evidence>
<name>A0ABD6ETZ9_9BILA</name>
<reference evidence="10 11" key="1">
    <citation type="submission" date="2024-08" db="EMBL/GenBank/DDBJ databases">
        <title>Gnathostoma spinigerum genome.</title>
        <authorList>
            <person name="Gonzalez-Bertolin B."/>
            <person name="Monzon S."/>
            <person name="Zaballos A."/>
            <person name="Jimenez P."/>
            <person name="Dekumyoy P."/>
            <person name="Varona S."/>
            <person name="Cuesta I."/>
            <person name="Sumanam S."/>
            <person name="Adisakwattana P."/>
            <person name="Gasser R.B."/>
            <person name="Hernandez-Gonzalez A."/>
            <person name="Young N.D."/>
            <person name="Perteguer M.J."/>
        </authorList>
    </citation>
    <scope>NUCLEOTIDE SEQUENCE [LARGE SCALE GENOMIC DNA]</scope>
    <source>
        <strain evidence="10">AL3</strain>
        <tissue evidence="10">Liver</tissue>
    </source>
</reference>
<comment type="subcellular location">
    <subcellularLocation>
        <location evidence="1">Endoplasmic reticulum-Golgi intermediate compartment membrane</location>
        <topology evidence="1">Multi-pass membrane protein</topology>
    </subcellularLocation>
</comment>
<evidence type="ECO:0000256" key="1">
    <source>
        <dbReference type="ARBA" id="ARBA00004457"/>
    </source>
</evidence>
<evidence type="ECO:0000313" key="11">
    <source>
        <dbReference type="Proteomes" id="UP001608902"/>
    </source>
</evidence>
<feature type="compositionally biased region" description="Polar residues" evidence="6">
    <location>
        <begin position="414"/>
        <end position="424"/>
    </location>
</feature>
<dbReference type="Proteomes" id="UP001608902">
    <property type="component" value="Unassembled WGS sequence"/>
</dbReference>
<evidence type="ECO:0000256" key="6">
    <source>
        <dbReference type="SAM" id="MobiDB-lite"/>
    </source>
</evidence>
<dbReference type="InterPro" id="IPR039542">
    <property type="entry name" value="Erv_N"/>
</dbReference>
<comment type="caution">
    <text evidence="10">The sequence shown here is derived from an EMBL/GenBank/DDBJ whole genome shotgun (WGS) entry which is preliminary data.</text>
</comment>
<dbReference type="PANTHER" id="PTHR10984">
    <property type="entry name" value="ENDOPLASMIC RETICULUM-GOLGI INTERMEDIATE COMPARTMENT PROTEIN"/>
    <property type="match status" value="1"/>
</dbReference>